<dbReference type="InterPro" id="IPR007194">
    <property type="entry name" value="TRAPP_component"/>
</dbReference>
<dbReference type="EMBL" id="VCGU01000003">
    <property type="protein sequence ID" value="TRY77904.1"/>
    <property type="molecule type" value="Genomic_DNA"/>
</dbReference>
<dbReference type="Proteomes" id="UP000318571">
    <property type="component" value="Chromosome 11"/>
</dbReference>
<dbReference type="GO" id="GO:0006888">
    <property type="term" value="P:endoplasmic reticulum to Golgi vesicle-mediated transport"/>
    <property type="evidence" value="ECO:0007669"/>
    <property type="project" value="TreeGrafter"/>
</dbReference>
<dbReference type="STRING" id="6832.A0A553PJQ2"/>
<sequence>EIPFELLHLELDNQFKFLAKVSQGAQHLEHAPKFVVFTCGLLRGSLANLGVNSVVTAEVTHLPSVKFQIQVQRA</sequence>
<dbReference type="InterPro" id="IPR037992">
    <property type="entry name" value="TRAPPC6/Trs33"/>
</dbReference>
<dbReference type="Pfam" id="PF04051">
    <property type="entry name" value="TRAPP"/>
    <property type="match status" value="1"/>
</dbReference>
<proteinExistence type="inferred from homology"/>
<feature type="non-terminal residue" evidence="3">
    <location>
        <position position="1"/>
    </location>
</feature>
<dbReference type="SUPFAM" id="SSF111126">
    <property type="entry name" value="Ligand-binding domain in the NO signalling and Golgi transport"/>
    <property type="match status" value="1"/>
</dbReference>
<evidence type="ECO:0000256" key="2">
    <source>
        <dbReference type="ARBA" id="ARBA00006218"/>
    </source>
</evidence>
<evidence type="ECO:0000256" key="1">
    <source>
        <dbReference type="ARBA" id="ARBA00004222"/>
    </source>
</evidence>
<dbReference type="GO" id="GO:0005801">
    <property type="term" value="C:cis-Golgi network"/>
    <property type="evidence" value="ECO:0007669"/>
    <property type="project" value="TreeGrafter"/>
</dbReference>
<organism evidence="3 4">
    <name type="scientific">Tigriopus californicus</name>
    <name type="common">Marine copepod</name>
    <dbReference type="NCBI Taxonomy" id="6832"/>
    <lineage>
        <taxon>Eukaryota</taxon>
        <taxon>Metazoa</taxon>
        <taxon>Ecdysozoa</taxon>
        <taxon>Arthropoda</taxon>
        <taxon>Crustacea</taxon>
        <taxon>Multicrustacea</taxon>
        <taxon>Hexanauplia</taxon>
        <taxon>Copepoda</taxon>
        <taxon>Harpacticoida</taxon>
        <taxon>Harpacticidae</taxon>
        <taxon>Tigriopus</taxon>
    </lineage>
</organism>
<reference evidence="3 4" key="1">
    <citation type="journal article" date="2018" name="Nat. Ecol. Evol.">
        <title>Genomic signatures of mitonuclear coevolution across populations of Tigriopus californicus.</title>
        <authorList>
            <person name="Barreto F.S."/>
            <person name="Watson E.T."/>
            <person name="Lima T.G."/>
            <person name="Willett C.S."/>
            <person name="Edmands S."/>
            <person name="Li W."/>
            <person name="Burton R.S."/>
        </authorList>
    </citation>
    <scope>NUCLEOTIDE SEQUENCE [LARGE SCALE GENOMIC DNA]</scope>
    <source>
        <strain evidence="3 4">San Diego</strain>
    </source>
</reference>
<name>A0A553PJQ2_TIGCA</name>
<gene>
    <name evidence="3" type="ORF">TCAL_08115</name>
</gene>
<dbReference type="GO" id="GO:0030008">
    <property type="term" value="C:TRAPP complex"/>
    <property type="evidence" value="ECO:0007669"/>
    <property type="project" value="TreeGrafter"/>
</dbReference>
<dbReference type="Gene3D" id="3.30.1380.20">
    <property type="entry name" value="Trafficking protein particle complex subunit 3"/>
    <property type="match status" value="1"/>
</dbReference>
<dbReference type="InterPro" id="IPR024096">
    <property type="entry name" value="NO_sig/Golgi_transp_ligand-bd"/>
</dbReference>
<accession>A0A553PJQ2</accession>
<comment type="caution">
    <text evidence="3">The sequence shown here is derived from an EMBL/GenBank/DDBJ whole genome shotgun (WGS) entry which is preliminary data.</text>
</comment>
<dbReference type="AlphaFoldDB" id="A0A553PJQ2"/>
<evidence type="ECO:0000313" key="3">
    <source>
        <dbReference type="EMBL" id="TRY77904.1"/>
    </source>
</evidence>
<keyword evidence="4" id="KW-1185">Reference proteome</keyword>
<comment type="similarity">
    <text evidence="2">Belongs to the TRAPP small subunits family. BET3 subfamily.</text>
</comment>
<dbReference type="GO" id="GO:0005802">
    <property type="term" value="C:trans-Golgi network"/>
    <property type="evidence" value="ECO:0007669"/>
    <property type="project" value="TreeGrafter"/>
</dbReference>
<dbReference type="PANTHER" id="PTHR12817">
    <property type="entry name" value="TRAFFICKING PROTEIN PARTICLE COMPLEX SUBUNIT 6B"/>
    <property type="match status" value="1"/>
</dbReference>
<evidence type="ECO:0000313" key="4">
    <source>
        <dbReference type="Proteomes" id="UP000318571"/>
    </source>
</evidence>
<dbReference type="PANTHER" id="PTHR12817:SF0">
    <property type="entry name" value="GEO08327P1"/>
    <property type="match status" value="1"/>
</dbReference>
<protein>
    <submittedName>
        <fullName evidence="3">Uncharacterized protein</fullName>
    </submittedName>
</protein>
<comment type="subcellular location">
    <subcellularLocation>
        <location evidence="1">Golgi apparatus</location>
        <location evidence="1">cis-Golgi network</location>
    </subcellularLocation>
</comment>